<name>B4DVD9_HUMAN</name>
<organism evidence="1">
    <name type="scientific">Homo sapiens</name>
    <name type="common">Human</name>
    <dbReference type="NCBI Taxonomy" id="9606"/>
    <lineage>
        <taxon>Eukaryota</taxon>
        <taxon>Metazoa</taxon>
        <taxon>Chordata</taxon>
        <taxon>Craniata</taxon>
        <taxon>Vertebrata</taxon>
        <taxon>Euteleostomi</taxon>
        <taxon>Mammalia</taxon>
        <taxon>Eutheria</taxon>
        <taxon>Euarchontoglires</taxon>
        <taxon>Primates</taxon>
        <taxon>Haplorrhini</taxon>
        <taxon>Catarrhini</taxon>
        <taxon>Hominidae</taxon>
        <taxon>Homo</taxon>
    </lineage>
</organism>
<evidence type="ECO:0000313" key="1">
    <source>
        <dbReference type="EMBL" id="BAG62651.1"/>
    </source>
</evidence>
<protein>
    <submittedName>
        <fullName evidence="1">cDNA FLJ58951</fullName>
    </submittedName>
</protein>
<proteinExistence type="evidence at transcript level"/>
<accession>B4DVD9</accession>
<dbReference type="AlphaFoldDB" id="B4DVD9"/>
<sequence length="176" mass="18164">MGRAHRDCVFHNLCFYMVAFTPINPQLGSGFVSWGQRRFGVPFAGTAVPASAVGGPALAPAGGCHSVDLRLPSPVSRPLAPLPWFLLGVPVLHSCLSGSLSNSFHPSPGSAPLPSAVPVSCLVGDGGGFPAQPALKFPRTVSPPPPNTRHCSSLAVFSCSGPFKAQLCPALCSWGH</sequence>
<reference evidence="1" key="1">
    <citation type="submission" date="2007-10" db="EMBL/GenBank/DDBJ databases">
        <title>NEDO human cDNA sequencing project focused on splicing variants.</title>
        <authorList>
            <person name="Wakamatsu A."/>
            <person name="Yamamoto J."/>
            <person name="Kimura K."/>
            <person name="Ishii S."/>
            <person name="Watanabe K."/>
            <person name="Sugiyama A."/>
            <person name="Murakawa K."/>
            <person name="Kaida T."/>
            <person name="Tsuchiya K."/>
            <person name="Fukuzumi Y."/>
            <person name="Kumagai A."/>
            <person name="Oishi Y."/>
            <person name="Yamamoto S."/>
            <person name="Ono Y."/>
            <person name="Komori Y."/>
            <person name="Yamazaki M."/>
            <person name="Kisu Y."/>
            <person name="Nishikawa T."/>
            <person name="Sugano S."/>
            <person name="Nomura N."/>
            <person name="Isogai T."/>
        </authorList>
    </citation>
    <scope>NUCLEOTIDE SEQUENCE</scope>
    <source>
        <tissue evidence="1">Spleen</tissue>
    </source>
</reference>
<dbReference type="EMBL" id="AK301038">
    <property type="protein sequence ID" value="BAG62651.1"/>
    <property type="molecule type" value="mRNA"/>
</dbReference>